<sequence length="294" mass="30401">MRVFVTGASGWIGSALVPELLGAGHEVVALARSEHTAAAVAEAGAEAVRGDLSDADTLRAAAADADGIVHLAFDHDFSRFAEATRTDAHVIETFCDALAGSAKPLVVTAGTPVVPGRVATERDDSAPDSPAAARDANARTALAAAGRGVRPSVVRLPRSVHGEGDRHGFVPRLIAIAREKGVSGQVGDGSARWPAVHVRDAAHLFRLALEKAPKGAVLQAVGDEGVRTHDIAEVIGRRLGVPVASVPAEEFGFLGPLLSVDQPASAELTREVTGWTPTRPGLLDDLAKGHYFSA</sequence>
<dbReference type="Pfam" id="PF01370">
    <property type="entry name" value="Epimerase"/>
    <property type="match status" value="1"/>
</dbReference>
<accession>A0ABV9U3D7</accession>
<dbReference type="Gene3D" id="3.40.50.720">
    <property type="entry name" value="NAD(P)-binding Rossmann-like Domain"/>
    <property type="match status" value="1"/>
</dbReference>
<dbReference type="PANTHER" id="PTHR48079:SF6">
    <property type="entry name" value="NAD(P)-BINDING DOMAIN-CONTAINING PROTEIN-RELATED"/>
    <property type="match status" value="1"/>
</dbReference>
<name>A0ABV9U3D7_9ACTN</name>
<dbReference type="PANTHER" id="PTHR48079">
    <property type="entry name" value="PROTEIN YEEZ"/>
    <property type="match status" value="1"/>
</dbReference>
<dbReference type="EMBL" id="JBHSIT010000006">
    <property type="protein sequence ID" value="MFC4910028.1"/>
    <property type="molecule type" value="Genomic_DNA"/>
</dbReference>
<reference evidence="3" key="1">
    <citation type="journal article" date="2019" name="Int. J. Syst. Evol. Microbiol.">
        <title>The Global Catalogue of Microorganisms (GCM) 10K type strain sequencing project: providing services to taxonomists for standard genome sequencing and annotation.</title>
        <authorList>
            <consortium name="The Broad Institute Genomics Platform"/>
            <consortium name="The Broad Institute Genome Sequencing Center for Infectious Disease"/>
            <person name="Wu L."/>
            <person name="Ma J."/>
        </authorList>
    </citation>
    <scope>NUCLEOTIDE SEQUENCE [LARGE SCALE GENOMIC DNA]</scope>
    <source>
        <strain evidence="3">KLKA75</strain>
    </source>
</reference>
<dbReference type="RefSeq" id="WP_378258017.1">
    <property type="nucleotide sequence ID" value="NZ_JBHSIT010000006.1"/>
</dbReference>
<dbReference type="SUPFAM" id="SSF51735">
    <property type="entry name" value="NAD(P)-binding Rossmann-fold domains"/>
    <property type="match status" value="1"/>
</dbReference>
<dbReference type="InterPro" id="IPR001509">
    <property type="entry name" value="Epimerase_deHydtase"/>
</dbReference>
<proteinExistence type="predicted"/>
<feature type="domain" description="NAD-dependent epimerase/dehydratase" evidence="1">
    <location>
        <begin position="3"/>
        <end position="214"/>
    </location>
</feature>
<dbReference type="Proteomes" id="UP001595872">
    <property type="component" value="Unassembled WGS sequence"/>
</dbReference>
<evidence type="ECO:0000313" key="3">
    <source>
        <dbReference type="Proteomes" id="UP001595872"/>
    </source>
</evidence>
<evidence type="ECO:0000259" key="1">
    <source>
        <dbReference type="Pfam" id="PF01370"/>
    </source>
</evidence>
<evidence type="ECO:0000313" key="2">
    <source>
        <dbReference type="EMBL" id="MFC4910028.1"/>
    </source>
</evidence>
<protein>
    <submittedName>
        <fullName evidence="2">SDR family oxidoreductase</fullName>
    </submittedName>
</protein>
<dbReference type="CDD" id="cd05262">
    <property type="entry name" value="SDR_a7"/>
    <property type="match status" value="1"/>
</dbReference>
<dbReference type="InterPro" id="IPR036291">
    <property type="entry name" value="NAD(P)-bd_dom_sf"/>
</dbReference>
<organism evidence="2 3">
    <name type="scientific">Actinomadura gamaensis</name>
    <dbReference type="NCBI Taxonomy" id="1763541"/>
    <lineage>
        <taxon>Bacteria</taxon>
        <taxon>Bacillati</taxon>
        <taxon>Actinomycetota</taxon>
        <taxon>Actinomycetes</taxon>
        <taxon>Streptosporangiales</taxon>
        <taxon>Thermomonosporaceae</taxon>
        <taxon>Actinomadura</taxon>
    </lineage>
</organism>
<keyword evidence="3" id="KW-1185">Reference proteome</keyword>
<comment type="caution">
    <text evidence="2">The sequence shown here is derived from an EMBL/GenBank/DDBJ whole genome shotgun (WGS) entry which is preliminary data.</text>
</comment>
<dbReference type="InterPro" id="IPR051783">
    <property type="entry name" value="NAD(P)-dependent_oxidoreduct"/>
</dbReference>
<gene>
    <name evidence="2" type="ORF">ACFPCY_22085</name>
</gene>